<evidence type="ECO:0000256" key="7">
    <source>
        <dbReference type="PIRSR" id="PIRSR001123-1"/>
    </source>
</evidence>
<reference evidence="9" key="1">
    <citation type="submission" date="2022-06" db="EMBL/GenBank/DDBJ databases">
        <title>CFH 74404 Thermomicrobiaceae sp.</title>
        <authorList>
            <person name="Ming H."/>
            <person name="Li W.-J."/>
            <person name="Zhao Z."/>
        </authorList>
    </citation>
    <scope>NUCLEOTIDE SEQUENCE</scope>
    <source>
        <strain evidence="9">CFH 74404</strain>
    </source>
</reference>
<feature type="active site" description="Proton acceptor" evidence="7">
    <location>
        <position position="211"/>
    </location>
</feature>
<keyword evidence="2" id="KW-0031">Aminopeptidase</keyword>
<dbReference type="InterPro" id="IPR008007">
    <property type="entry name" value="Peptidase_M42"/>
</dbReference>
<dbReference type="Pfam" id="PF05343">
    <property type="entry name" value="Peptidase_M42"/>
    <property type="match status" value="1"/>
</dbReference>
<dbReference type="PANTHER" id="PTHR32481:SF0">
    <property type="entry name" value="AMINOPEPTIDASE YPDE-RELATED"/>
    <property type="match status" value="1"/>
</dbReference>
<dbReference type="InterPro" id="IPR051464">
    <property type="entry name" value="Peptidase_M42_aminopept"/>
</dbReference>
<dbReference type="Gene3D" id="3.40.630.10">
    <property type="entry name" value="Zn peptidases"/>
    <property type="match status" value="1"/>
</dbReference>
<feature type="binding site" evidence="8">
    <location>
        <position position="64"/>
    </location>
    <ligand>
        <name>Zn(2+)</name>
        <dbReference type="ChEBI" id="CHEBI:29105"/>
        <label>1</label>
    </ligand>
</feature>
<feature type="binding site" evidence="8">
    <location>
        <position position="179"/>
    </location>
    <ligand>
        <name>Zn(2+)</name>
        <dbReference type="ChEBI" id="CHEBI:29105"/>
        <label>2</label>
    </ligand>
</feature>
<keyword evidence="5" id="KW-0378">Hydrolase</keyword>
<keyword evidence="4 8" id="KW-0479">Metal-binding</keyword>
<dbReference type="GO" id="GO:0006508">
    <property type="term" value="P:proteolysis"/>
    <property type="evidence" value="ECO:0007669"/>
    <property type="project" value="UniProtKB-KW"/>
</dbReference>
<dbReference type="Proteomes" id="UP001165306">
    <property type="component" value="Unassembled WGS sequence"/>
</dbReference>
<feature type="binding site" evidence="8">
    <location>
        <position position="234"/>
    </location>
    <ligand>
        <name>Zn(2+)</name>
        <dbReference type="ChEBI" id="CHEBI:29105"/>
        <label>1</label>
    </ligand>
</feature>
<comment type="cofactor">
    <cofactor evidence="8">
        <name>a divalent metal cation</name>
        <dbReference type="ChEBI" id="CHEBI:60240"/>
    </cofactor>
    <text evidence="8">Binds 2 divalent metal cations per subunit.</text>
</comment>
<gene>
    <name evidence="9" type="ORF">NET02_07345</name>
</gene>
<accession>A0AA42B9X0</accession>
<dbReference type="SUPFAM" id="SSF53187">
    <property type="entry name" value="Zn-dependent exopeptidases"/>
    <property type="match status" value="1"/>
</dbReference>
<dbReference type="GO" id="GO:0046872">
    <property type="term" value="F:metal ion binding"/>
    <property type="evidence" value="ECO:0007669"/>
    <property type="project" value="UniProtKB-UniRule"/>
</dbReference>
<dbReference type="GO" id="GO:0004177">
    <property type="term" value="F:aminopeptidase activity"/>
    <property type="evidence" value="ECO:0007669"/>
    <property type="project" value="UniProtKB-UniRule"/>
</dbReference>
<sequence length="351" mass="38027">MDDRSFEILRALLSLPGPTGQEGAVIDWLEARWAPHAQRIWRSRVGNLVAHIGGRGPRLLLQAHADEIGFVVRSIDPQGFLWLTTGQVRGEPADRFPVGQPALVLGRRGPIEGLFAVATGHVVPESQRGKPVSYDDLFVDIGAKSRAEAIEWGVHVGAGVIWNPPVRRLGTRIYGKAMDDRVALAVMTLLLEQLDRDALACDLYFAATVQEENGVLGASSLRHEVDADFAIALEVGLVGDLPTVGERAMPTALGQGPQLVHKDASAHYDYRLTWRLAEIAEEAGVPVQHAVFERFGSDGAALIRQGIPTALLAVGTRYTHAAFEMIDERDLELTLALLSAVVRSSLAQSLP</sequence>
<evidence type="ECO:0000256" key="5">
    <source>
        <dbReference type="ARBA" id="ARBA00022801"/>
    </source>
</evidence>
<dbReference type="RefSeq" id="WP_284056733.1">
    <property type="nucleotide sequence ID" value="NZ_JAMSLR010000004.1"/>
</dbReference>
<evidence type="ECO:0000256" key="3">
    <source>
        <dbReference type="ARBA" id="ARBA00022670"/>
    </source>
</evidence>
<keyword evidence="10" id="KW-1185">Reference proteome</keyword>
<dbReference type="Gene3D" id="2.40.30.40">
    <property type="entry name" value="Peptidase M42, domain 2"/>
    <property type="match status" value="1"/>
</dbReference>
<name>A0AA42B9X0_9BACT</name>
<evidence type="ECO:0000256" key="6">
    <source>
        <dbReference type="PIRNR" id="PIRNR001123"/>
    </source>
</evidence>
<dbReference type="InterPro" id="IPR023367">
    <property type="entry name" value="Peptidase_M42_dom2"/>
</dbReference>
<dbReference type="PIRSF" id="PIRSF001123">
    <property type="entry name" value="PepA_GA"/>
    <property type="match status" value="1"/>
</dbReference>
<organism evidence="9 10">
    <name type="scientific">Thermalbibacter longus</name>
    <dbReference type="NCBI Taxonomy" id="2951981"/>
    <lineage>
        <taxon>Bacteria</taxon>
        <taxon>Pseudomonadati</taxon>
        <taxon>Thermomicrobiota</taxon>
        <taxon>Thermomicrobia</taxon>
        <taxon>Thermomicrobiales</taxon>
        <taxon>Thermomicrobiaceae</taxon>
        <taxon>Thermalbibacter</taxon>
    </lineage>
</organism>
<protein>
    <submittedName>
        <fullName evidence="9">M20/M25/M40 family metallo-hydrolase</fullName>
    </submittedName>
</protein>
<evidence type="ECO:0000256" key="4">
    <source>
        <dbReference type="ARBA" id="ARBA00022723"/>
    </source>
</evidence>
<proteinExistence type="inferred from homology"/>
<feature type="binding site" evidence="8">
    <location>
        <position position="212"/>
    </location>
    <ligand>
        <name>Zn(2+)</name>
        <dbReference type="ChEBI" id="CHEBI:29105"/>
        <label>2</label>
    </ligand>
</feature>
<comment type="similarity">
    <text evidence="1 6">Belongs to the peptidase M42 family.</text>
</comment>
<evidence type="ECO:0000256" key="1">
    <source>
        <dbReference type="ARBA" id="ARBA00006272"/>
    </source>
</evidence>
<evidence type="ECO:0000313" key="10">
    <source>
        <dbReference type="Proteomes" id="UP001165306"/>
    </source>
</evidence>
<evidence type="ECO:0000256" key="2">
    <source>
        <dbReference type="ARBA" id="ARBA00022438"/>
    </source>
</evidence>
<feature type="binding site" evidence="8">
    <location>
        <position position="320"/>
    </location>
    <ligand>
        <name>Zn(2+)</name>
        <dbReference type="ChEBI" id="CHEBI:29105"/>
        <label>2</label>
    </ligand>
</feature>
<evidence type="ECO:0000256" key="8">
    <source>
        <dbReference type="PIRSR" id="PIRSR001123-2"/>
    </source>
</evidence>
<feature type="binding site" evidence="8">
    <location>
        <position position="179"/>
    </location>
    <ligand>
        <name>Zn(2+)</name>
        <dbReference type="ChEBI" id="CHEBI:29105"/>
        <label>1</label>
    </ligand>
</feature>
<comment type="caution">
    <text evidence="9">The sequence shown here is derived from an EMBL/GenBank/DDBJ whole genome shotgun (WGS) entry which is preliminary data.</text>
</comment>
<dbReference type="EMBL" id="JAMSLR010000004">
    <property type="protein sequence ID" value="MCM8748952.1"/>
    <property type="molecule type" value="Genomic_DNA"/>
</dbReference>
<dbReference type="SUPFAM" id="SSF101821">
    <property type="entry name" value="Aminopeptidase/glucanase lid domain"/>
    <property type="match status" value="1"/>
</dbReference>
<dbReference type="AlphaFoldDB" id="A0AA42B9X0"/>
<dbReference type="PANTHER" id="PTHR32481">
    <property type="entry name" value="AMINOPEPTIDASE"/>
    <property type="match status" value="1"/>
</dbReference>
<keyword evidence="3" id="KW-0645">Protease</keyword>
<evidence type="ECO:0000313" key="9">
    <source>
        <dbReference type="EMBL" id="MCM8748952.1"/>
    </source>
</evidence>